<keyword evidence="11" id="KW-1185">Reference proteome</keyword>
<dbReference type="PANTHER" id="PTHR10815:SF13">
    <property type="entry name" value="METHYLATED-DNA--PROTEIN-CYSTEINE METHYLTRANSFERASE"/>
    <property type="match status" value="1"/>
</dbReference>
<keyword evidence="5 10" id="KW-0808">Transferase</keyword>
<dbReference type="InterPro" id="IPR036388">
    <property type="entry name" value="WH-like_DNA-bd_sf"/>
</dbReference>
<dbReference type="SUPFAM" id="SSF46767">
    <property type="entry name" value="Methylated DNA-protein cysteine methyltransferase, C-terminal domain"/>
    <property type="match status" value="1"/>
</dbReference>
<feature type="domain" description="Methylated-DNA-[protein]-cysteine S-methyltransferase DNA binding" evidence="9">
    <location>
        <begin position="32"/>
        <end position="112"/>
    </location>
</feature>
<dbReference type="PROSITE" id="PS00374">
    <property type="entry name" value="MGMT"/>
    <property type="match status" value="1"/>
</dbReference>
<evidence type="ECO:0000256" key="6">
    <source>
        <dbReference type="ARBA" id="ARBA00022763"/>
    </source>
</evidence>
<dbReference type="OrthoDB" id="9802228at2"/>
<evidence type="ECO:0000256" key="5">
    <source>
        <dbReference type="ARBA" id="ARBA00022679"/>
    </source>
</evidence>
<dbReference type="GO" id="GO:0003908">
    <property type="term" value="F:methylated-DNA-[protein]-cysteine S-methyltransferase activity"/>
    <property type="evidence" value="ECO:0007669"/>
    <property type="project" value="UniProtKB-EC"/>
</dbReference>
<evidence type="ECO:0000259" key="9">
    <source>
        <dbReference type="Pfam" id="PF01035"/>
    </source>
</evidence>
<evidence type="ECO:0000256" key="1">
    <source>
        <dbReference type="ARBA" id="ARBA00001286"/>
    </source>
</evidence>
<evidence type="ECO:0000256" key="8">
    <source>
        <dbReference type="ARBA" id="ARBA00049348"/>
    </source>
</evidence>
<dbReference type="InterPro" id="IPR036217">
    <property type="entry name" value="MethylDNA_cys_MeTrfase_DNAb"/>
</dbReference>
<evidence type="ECO:0000313" key="10">
    <source>
        <dbReference type="EMBL" id="NYT36699.1"/>
    </source>
</evidence>
<organism evidence="10 11">
    <name type="scientific">Allopusillimonas soli</name>
    <dbReference type="NCBI Taxonomy" id="659016"/>
    <lineage>
        <taxon>Bacteria</taxon>
        <taxon>Pseudomonadati</taxon>
        <taxon>Pseudomonadota</taxon>
        <taxon>Betaproteobacteria</taxon>
        <taxon>Burkholderiales</taxon>
        <taxon>Alcaligenaceae</taxon>
        <taxon>Allopusillimonas</taxon>
    </lineage>
</organism>
<dbReference type="Pfam" id="PF01035">
    <property type="entry name" value="DNA_binding_1"/>
    <property type="match status" value="1"/>
</dbReference>
<dbReference type="PANTHER" id="PTHR10815">
    <property type="entry name" value="METHYLATED-DNA--PROTEIN-CYSTEINE METHYLTRANSFERASE"/>
    <property type="match status" value="1"/>
</dbReference>
<protein>
    <recommendedName>
        <fullName evidence="3">methylated-DNA--[protein]-cysteine S-methyltransferase</fullName>
        <ecNumber evidence="3">2.1.1.63</ecNumber>
    </recommendedName>
</protein>
<evidence type="ECO:0000256" key="3">
    <source>
        <dbReference type="ARBA" id="ARBA00011918"/>
    </source>
</evidence>
<dbReference type="Gene3D" id="1.10.10.10">
    <property type="entry name" value="Winged helix-like DNA-binding domain superfamily/Winged helix DNA-binding domain"/>
    <property type="match status" value="1"/>
</dbReference>
<evidence type="ECO:0000256" key="2">
    <source>
        <dbReference type="ARBA" id="ARBA00008711"/>
    </source>
</evidence>
<dbReference type="EC" id="2.1.1.63" evidence="3"/>
<accession>A0A853F9U2</accession>
<dbReference type="InterPro" id="IPR036631">
    <property type="entry name" value="MGMT_N_sf"/>
</dbReference>
<dbReference type="InterPro" id="IPR014048">
    <property type="entry name" value="MethylDNA_cys_MeTrfase_DNA-bd"/>
</dbReference>
<dbReference type="GO" id="GO:0032259">
    <property type="term" value="P:methylation"/>
    <property type="evidence" value="ECO:0007669"/>
    <property type="project" value="UniProtKB-KW"/>
</dbReference>
<dbReference type="InterPro" id="IPR001497">
    <property type="entry name" value="MethylDNA_cys_MeTrfase_AS"/>
</dbReference>
<dbReference type="CDD" id="cd06445">
    <property type="entry name" value="ATase"/>
    <property type="match status" value="1"/>
</dbReference>
<evidence type="ECO:0000256" key="4">
    <source>
        <dbReference type="ARBA" id="ARBA00022603"/>
    </source>
</evidence>
<keyword evidence="4 10" id="KW-0489">Methyltransferase</keyword>
<comment type="caution">
    <text evidence="10">The sequence shown here is derived from an EMBL/GenBank/DDBJ whole genome shotgun (WGS) entry which is preliminary data.</text>
</comment>
<dbReference type="NCBIfam" id="TIGR00589">
    <property type="entry name" value="ogt"/>
    <property type="match status" value="1"/>
</dbReference>
<comment type="similarity">
    <text evidence="2">Belongs to the MGMT family.</text>
</comment>
<reference evidence="10 11" key="1">
    <citation type="submission" date="2020-07" db="EMBL/GenBank/DDBJ databases">
        <title>Taxonomic revisions and descriptions of new bacterial species based on genomic comparisons in the high-G+C-content subgroup of the family Alcaligenaceae.</title>
        <authorList>
            <person name="Szabo A."/>
            <person name="Felfoldi T."/>
        </authorList>
    </citation>
    <scope>NUCLEOTIDE SEQUENCE [LARGE SCALE GENOMIC DNA]</scope>
    <source>
        <strain evidence="10 11">DSM 25264</strain>
    </source>
</reference>
<sequence length="116" mass="12891">MAIFLRTRDELAEYFDGTRQMFSVPLLLEGSAFQKKVWRALLDIPYGEYVSYGDIAVAVGMQRKHARPVGTAVGQNPITIIVPCHRVLAGSGRLNGYTGGLDRKLALLQREGFDLH</sequence>
<dbReference type="Proteomes" id="UP000580517">
    <property type="component" value="Unassembled WGS sequence"/>
</dbReference>
<dbReference type="AlphaFoldDB" id="A0A853F9U2"/>
<evidence type="ECO:0000256" key="7">
    <source>
        <dbReference type="ARBA" id="ARBA00023204"/>
    </source>
</evidence>
<dbReference type="EMBL" id="JACCEW010000002">
    <property type="protein sequence ID" value="NYT36699.1"/>
    <property type="molecule type" value="Genomic_DNA"/>
</dbReference>
<comment type="catalytic activity">
    <reaction evidence="8">
        <text>a 6-O-methyl-2'-deoxyguanosine in DNA + L-cysteinyl-[protein] = S-methyl-L-cysteinyl-[protein] + a 2'-deoxyguanosine in DNA</text>
        <dbReference type="Rhea" id="RHEA:24000"/>
        <dbReference type="Rhea" id="RHEA-COMP:10131"/>
        <dbReference type="Rhea" id="RHEA-COMP:10132"/>
        <dbReference type="Rhea" id="RHEA-COMP:11367"/>
        <dbReference type="Rhea" id="RHEA-COMP:11368"/>
        <dbReference type="ChEBI" id="CHEBI:29950"/>
        <dbReference type="ChEBI" id="CHEBI:82612"/>
        <dbReference type="ChEBI" id="CHEBI:85445"/>
        <dbReference type="ChEBI" id="CHEBI:85448"/>
        <dbReference type="EC" id="2.1.1.63"/>
    </reaction>
</comment>
<dbReference type="SUPFAM" id="SSF53155">
    <property type="entry name" value="Methylated DNA-protein cysteine methyltransferase domain"/>
    <property type="match status" value="1"/>
</dbReference>
<keyword evidence="6" id="KW-0227">DNA damage</keyword>
<proteinExistence type="inferred from homology"/>
<evidence type="ECO:0000313" key="11">
    <source>
        <dbReference type="Proteomes" id="UP000580517"/>
    </source>
</evidence>
<dbReference type="GO" id="GO:0006281">
    <property type="term" value="P:DNA repair"/>
    <property type="evidence" value="ECO:0007669"/>
    <property type="project" value="UniProtKB-KW"/>
</dbReference>
<comment type="catalytic activity">
    <reaction evidence="1">
        <text>a 4-O-methyl-thymidine in DNA + L-cysteinyl-[protein] = a thymidine in DNA + S-methyl-L-cysteinyl-[protein]</text>
        <dbReference type="Rhea" id="RHEA:53428"/>
        <dbReference type="Rhea" id="RHEA-COMP:10131"/>
        <dbReference type="Rhea" id="RHEA-COMP:10132"/>
        <dbReference type="Rhea" id="RHEA-COMP:13555"/>
        <dbReference type="Rhea" id="RHEA-COMP:13556"/>
        <dbReference type="ChEBI" id="CHEBI:29950"/>
        <dbReference type="ChEBI" id="CHEBI:82612"/>
        <dbReference type="ChEBI" id="CHEBI:137386"/>
        <dbReference type="ChEBI" id="CHEBI:137387"/>
        <dbReference type="EC" id="2.1.1.63"/>
    </reaction>
</comment>
<dbReference type="FunFam" id="1.10.10.10:FF:000214">
    <property type="entry name" value="Methylated-DNA--protein-cysteine methyltransferase"/>
    <property type="match status" value="1"/>
</dbReference>
<keyword evidence="7" id="KW-0234">DNA repair</keyword>
<gene>
    <name evidence="10" type="ORF">H0A68_07420</name>
</gene>
<name>A0A853F9U2_9BURK</name>